<feature type="region of interest" description="Disordered" evidence="1">
    <location>
        <begin position="341"/>
        <end position="362"/>
    </location>
</feature>
<feature type="domain" description="PH-like" evidence="2">
    <location>
        <begin position="178"/>
        <end position="339"/>
    </location>
</feature>
<feature type="region of interest" description="Disordered" evidence="1">
    <location>
        <begin position="487"/>
        <end position="581"/>
    </location>
</feature>
<evidence type="ECO:0000313" key="3">
    <source>
        <dbReference type="CGD" id="CAL0000167444"/>
    </source>
</evidence>
<dbReference type="HOGENOM" id="CLU_011861_0_0_1"/>
<feature type="region of interest" description="Disordered" evidence="1">
    <location>
        <begin position="790"/>
        <end position="823"/>
    </location>
</feature>
<dbReference type="RefSeq" id="XP_002416894.1">
    <property type="nucleotide sequence ID" value="XM_002416849.1"/>
</dbReference>
<evidence type="ECO:0000256" key="1">
    <source>
        <dbReference type="SAM" id="MobiDB-lite"/>
    </source>
</evidence>
<feature type="compositionally biased region" description="Polar residues" evidence="1">
    <location>
        <begin position="403"/>
        <end position="415"/>
    </location>
</feature>
<feature type="compositionally biased region" description="Low complexity" evidence="1">
    <location>
        <begin position="650"/>
        <end position="677"/>
    </location>
</feature>
<feature type="compositionally biased region" description="Acidic residues" evidence="1">
    <location>
        <begin position="744"/>
        <end position="754"/>
    </location>
</feature>
<feature type="compositionally biased region" description="Low complexity" evidence="1">
    <location>
        <begin position="847"/>
        <end position="870"/>
    </location>
</feature>
<dbReference type="InterPro" id="IPR058189">
    <property type="entry name" value="PH-like_ascomyc"/>
</dbReference>
<reference evidence="4 5" key="1">
    <citation type="journal article" date="2009" name="Genome Res.">
        <title>Comparative genomics of the fungal pathogens Candida dubliniensis and Candida albicans.</title>
        <authorList>
            <person name="Jackson A.P."/>
            <person name="Gamble J.A."/>
            <person name="Yeomans T."/>
            <person name="Moran G.P."/>
            <person name="Saunders D."/>
            <person name="Harris D."/>
            <person name="Aslett M."/>
            <person name="Barrell J.F."/>
            <person name="Butler G."/>
            <person name="Citiulo F."/>
            <person name="Coleman D.C."/>
            <person name="de Groot P.W.J."/>
            <person name="Goodwin T.J."/>
            <person name="Quail M.A."/>
            <person name="McQuillan J."/>
            <person name="Munro C.A."/>
            <person name="Pain A."/>
            <person name="Poulter R.T."/>
            <person name="Rajandream M.A."/>
            <person name="Renauld H."/>
            <person name="Spiering M.J."/>
            <person name="Tivey A."/>
            <person name="Gow N.A.R."/>
            <person name="Barrell B."/>
            <person name="Sullivan D.J."/>
            <person name="Berriman M."/>
        </authorList>
    </citation>
    <scope>NUCLEOTIDE SEQUENCE [LARGE SCALE GENOMIC DNA]</scope>
    <source>
        <strain evidence="5">CD36 / ATCC MYA-646 / CBS 7987 / NCPF 3949 / NRRL Y-17841</strain>
    </source>
</reference>
<dbReference type="KEGG" id="cdu:CD36_02210"/>
<keyword evidence="5" id="KW-1185">Reference proteome</keyword>
<feature type="region of interest" description="Disordered" evidence="1">
    <location>
        <begin position="847"/>
        <end position="871"/>
    </location>
</feature>
<dbReference type="OrthoDB" id="4083297at2759"/>
<feature type="compositionally biased region" description="Polar residues" evidence="1">
    <location>
        <begin position="547"/>
        <end position="556"/>
    </location>
</feature>
<feature type="compositionally biased region" description="Low complexity" evidence="1">
    <location>
        <begin position="1011"/>
        <end position="1025"/>
    </location>
</feature>
<sequence>MIMTMDIIGCHKLLEQLYHDTINQNTNLMEILAIIKSSTTTTTNKTSSSLPTIARGLQTKHSKLLSLINQTLKDLQSHPSNEKDIFKSFINEFIIWIDDNTLTLFIKYSNELKYRKLCDSITESIINSPINNLINFITFIHSCQPHLRNPFVLDKLININKKLQEIINNHNNDIYYKKLNNILFSNVKSFNSNISMINRNDNELVSSYFTIDQIIDRTADAALYMDNTNKPIELMLLDLAGTGIYNSLAILSIDYDDDNDDEISRSLMYPPFRINELSLSNTSNSIILKSIDFLSSPTRTTTRTTTTTTTNKENTIIINCDDSELLQIWVSNLSKIFPTQRCNNNNNNNDSSSSSSSNGDKFLIDSHHSSLTKMSGLGINVISDSEHKQILLSQEEEEEEENISTPSISKRNTTPFKELIDNPTPTPFKKDKSSSNDDDINNEMVENSGSNTCNSSITSNEDNNHIKLQSQYDRTVPLIKKTLSYNHQLEDKVGNENENENENEDTNNDNDEKYFQIINRKKVSEEFSQDDNENRPKSSRGEVIAYNETSPLGNESSYEDNDDDNDDEEEEDEGDEDLISTKEIELIEPNVPYHKPLLETNSAPNLMVSSNNISNNNNNNNNTKLYQLSSGSAVDINNFGKNYKPSFIIPNHNNHNPNNNNNNNNNSTNSIISNNKTNKQRKRRSFFDLFKKMSSKSNLVEDTPGFESVILDPSINTITTTTSDVVVVPEKNEIINNTVIKEETEAEEEVEEEEKVSKPTNKSSSSLPSPFALPSSTSTYFFKQYKENGSTSSLNKTRSTTTATTSSSLVSPEPQQPQQPQEEEELIIPQDLKDTINQESTIDFFISQSSSSSPSSSSSSSFSSSSSSSSPKFLKISKWKHKYGKWEMITISKKIFIKIVINYQLKKCWFIIFKEEFDEKFKEEIDKPILLLDILMNSTKIRKSSPLDLQIFSKNSITNEKILIMIRCNSNDLINDIINNVENALGALSSTTTTSTTSTTSTIGASSGTMNNHNNNNNNNSYGSLNSSKLLNSDNTLASSMMDLNNLSTSHSSTYTSFSSFGVQQTKQPPPTVPPTVPPVPKKSLLLLSSSLSSSLNANEIYNANIINNPNTIYINKINQMQIRLQKFSINSNDYKEEQQQKQLIYNPSSWKILSMYKLNIDQLIDDLTQRSFYYFKLTNDENPEKPEEKEEKEEFRWLISNEMKFVVLEKIGKAGLLVKHNDGYGINHDNNLGEIYMIECRGKKEFKTLYEIF</sequence>
<evidence type="ECO:0000313" key="5">
    <source>
        <dbReference type="Proteomes" id="UP000002605"/>
    </source>
</evidence>
<evidence type="ECO:0000259" key="2">
    <source>
        <dbReference type="Pfam" id="PF25409"/>
    </source>
</evidence>
<name>B9W723_CANDC</name>
<organism evidence="4 5">
    <name type="scientific">Candida dubliniensis (strain CD36 / ATCC MYA-646 / CBS 7987 / NCPF 3949 / NRRL Y-17841)</name>
    <name type="common">Yeast</name>
    <dbReference type="NCBI Taxonomy" id="573826"/>
    <lineage>
        <taxon>Eukaryota</taxon>
        <taxon>Fungi</taxon>
        <taxon>Dikarya</taxon>
        <taxon>Ascomycota</taxon>
        <taxon>Saccharomycotina</taxon>
        <taxon>Pichiomycetes</taxon>
        <taxon>Debaryomycetaceae</taxon>
        <taxon>Candida/Lodderomyces clade</taxon>
        <taxon>Candida</taxon>
    </lineage>
</organism>
<gene>
    <name evidence="3" type="ordered locus">Cd36_02210</name>
    <name evidence="4" type="ORF">CD36_02210</name>
</gene>
<feature type="region of interest" description="Disordered" evidence="1">
    <location>
        <begin position="649"/>
        <end position="680"/>
    </location>
</feature>
<feature type="compositionally biased region" description="Acidic residues" evidence="1">
    <location>
        <begin position="557"/>
        <end position="578"/>
    </location>
</feature>
<dbReference type="eggNOG" id="ENOG502R2U5">
    <property type="taxonomic scope" value="Eukaryota"/>
</dbReference>
<protein>
    <recommendedName>
        <fullName evidence="2">PH-like domain-containing protein</fullName>
    </recommendedName>
</protein>
<feature type="region of interest" description="Disordered" evidence="1">
    <location>
        <begin position="739"/>
        <end position="770"/>
    </location>
</feature>
<feature type="region of interest" description="Disordered" evidence="1">
    <location>
        <begin position="392"/>
        <end position="462"/>
    </location>
</feature>
<proteinExistence type="predicted"/>
<feature type="compositionally biased region" description="Acidic residues" evidence="1">
    <location>
        <begin position="497"/>
        <end position="509"/>
    </location>
</feature>
<feature type="compositionally biased region" description="Low complexity" evidence="1">
    <location>
        <begin position="343"/>
        <end position="358"/>
    </location>
</feature>
<dbReference type="AlphaFoldDB" id="B9W723"/>
<feature type="compositionally biased region" description="Low complexity" evidence="1">
    <location>
        <begin position="758"/>
        <end position="770"/>
    </location>
</feature>
<feature type="compositionally biased region" description="Polar residues" evidence="1">
    <location>
        <begin position="444"/>
        <end position="462"/>
    </location>
</feature>
<dbReference type="Proteomes" id="UP000002605">
    <property type="component" value="Chromosome 1"/>
</dbReference>
<dbReference type="Pfam" id="PF25409">
    <property type="entry name" value="PH_33"/>
    <property type="match status" value="1"/>
</dbReference>
<dbReference type="CGD" id="CAL0000167444">
    <property type="gene designation" value="Cd36_02210"/>
</dbReference>
<dbReference type="GeneID" id="8044429"/>
<feature type="region of interest" description="Disordered" evidence="1">
    <location>
        <begin position="996"/>
        <end position="1025"/>
    </location>
</feature>
<accession>B9W723</accession>
<dbReference type="EMBL" id="FM992688">
    <property type="protein sequence ID" value="CAX44481.1"/>
    <property type="molecule type" value="Genomic_DNA"/>
</dbReference>
<feature type="compositionally biased region" description="Low complexity" evidence="1">
    <location>
        <begin position="797"/>
        <end position="820"/>
    </location>
</feature>
<evidence type="ECO:0000313" key="4">
    <source>
        <dbReference type="EMBL" id="CAX44481.1"/>
    </source>
</evidence>